<keyword evidence="5" id="KW-1185">Reference proteome</keyword>
<evidence type="ECO:0000313" key="5">
    <source>
        <dbReference type="Proteomes" id="UP000823775"/>
    </source>
</evidence>
<evidence type="ECO:0000256" key="2">
    <source>
        <dbReference type="ARBA" id="ARBA00022559"/>
    </source>
</evidence>
<organism evidence="4 5">
    <name type="scientific">Datura stramonium</name>
    <name type="common">Jimsonweed</name>
    <name type="synonym">Common thornapple</name>
    <dbReference type="NCBI Taxonomy" id="4076"/>
    <lineage>
        <taxon>Eukaryota</taxon>
        <taxon>Viridiplantae</taxon>
        <taxon>Streptophyta</taxon>
        <taxon>Embryophyta</taxon>
        <taxon>Tracheophyta</taxon>
        <taxon>Spermatophyta</taxon>
        <taxon>Magnoliopsida</taxon>
        <taxon>eudicotyledons</taxon>
        <taxon>Gunneridae</taxon>
        <taxon>Pentapetalae</taxon>
        <taxon>asterids</taxon>
        <taxon>lamiids</taxon>
        <taxon>Solanales</taxon>
        <taxon>Solanaceae</taxon>
        <taxon>Solanoideae</taxon>
        <taxon>Datureae</taxon>
        <taxon>Datura</taxon>
    </lineage>
</organism>
<dbReference type="Gene3D" id="3.40.30.10">
    <property type="entry name" value="Glutaredoxin"/>
    <property type="match status" value="1"/>
</dbReference>
<dbReference type="PANTHER" id="PTHR11592">
    <property type="entry name" value="GLUTATHIONE PEROXIDASE"/>
    <property type="match status" value="1"/>
</dbReference>
<protein>
    <submittedName>
        <fullName evidence="4">Phospholipid hydroperoxide glutathione peroxidase</fullName>
    </submittedName>
</protein>
<comment type="similarity">
    <text evidence="1">Belongs to the glutathione peroxidase family.</text>
</comment>
<dbReference type="SUPFAM" id="SSF52833">
    <property type="entry name" value="Thioredoxin-like"/>
    <property type="match status" value="1"/>
</dbReference>
<sequence>MYIFLHFVPNLEATIFLGYNIVHRVRVNGPNAAPVYKFLKARKGGFLSSSIKWNFTKFLVDKEGKVIRRYGPTTSPLSIEADIQKALGVN</sequence>
<keyword evidence="3" id="KW-0560">Oxidoreductase</keyword>
<dbReference type="PROSITE" id="PS51355">
    <property type="entry name" value="GLUTATHIONE_PEROXID_3"/>
    <property type="match status" value="1"/>
</dbReference>
<comment type="caution">
    <text evidence="4">The sequence shown here is derived from an EMBL/GenBank/DDBJ whole genome shotgun (WGS) entry which is preliminary data.</text>
</comment>
<dbReference type="PANTHER" id="PTHR11592:SF17">
    <property type="entry name" value="GLUTATHIONE PEROXIDASE 5-RELATED"/>
    <property type="match status" value="1"/>
</dbReference>
<evidence type="ECO:0000256" key="1">
    <source>
        <dbReference type="ARBA" id="ARBA00006926"/>
    </source>
</evidence>
<keyword evidence="2 4" id="KW-0575">Peroxidase</keyword>
<dbReference type="Proteomes" id="UP000823775">
    <property type="component" value="Unassembled WGS sequence"/>
</dbReference>
<accession>A0ABS8WIR4</accession>
<proteinExistence type="inferred from homology"/>
<dbReference type="InterPro" id="IPR000889">
    <property type="entry name" value="Glutathione_peroxidase"/>
</dbReference>
<evidence type="ECO:0000256" key="3">
    <source>
        <dbReference type="ARBA" id="ARBA00023002"/>
    </source>
</evidence>
<dbReference type="InterPro" id="IPR036249">
    <property type="entry name" value="Thioredoxin-like_sf"/>
</dbReference>
<name>A0ABS8WIR4_DATST</name>
<dbReference type="GO" id="GO:0004601">
    <property type="term" value="F:peroxidase activity"/>
    <property type="evidence" value="ECO:0007669"/>
    <property type="project" value="UniProtKB-KW"/>
</dbReference>
<gene>
    <name evidence="4" type="primary">GPXHA2_2</name>
    <name evidence="4" type="ORF">HAX54_047904</name>
</gene>
<dbReference type="EMBL" id="JACEIK010007832">
    <property type="protein sequence ID" value="MCE3050698.1"/>
    <property type="molecule type" value="Genomic_DNA"/>
</dbReference>
<evidence type="ECO:0000313" key="4">
    <source>
        <dbReference type="EMBL" id="MCE3050698.1"/>
    </source>
</evidence>
<reference evidence="4 5" key="1">
    <citation type="journal article" date="2021" name="BMC Genomics">
        <title>Datura genome reveals duplications of psychoactive alkaloid biosynthetic genes and high mutation rate following tissue culture.</title>
        <authorList>
            <person name="Rajewski A."/>
            <person name="Carter-House D."/>
            <person name="Stajich J."/>
            <person name="Litt A."/>
        </authorList>
    </citation>
    <scope>NUCLEOTIDE SEQUENCE [LARGE SCALE GENOMIC DNA]</scope>
    <source>
        <strain evidence="4">AR-01</strain>
    </source>
</reference>